<dbReference type="GO" id="GO:0016998">
    <property type="term" value="P:cell wall macromolecule catabolic process"/>
    <property type="evidence" value="ECO:0007669"/>
    <property type="project" value="InterPro"/>
</dbReference>
<sequence>METAILQYLGPPMMRGPMVLLLQLRLAQLALLPIEGVDGLFGPQTAQAVRALQARMRLPITGALEAELARQLIAGLADDARPELSASSPLSTMASPAGLGAQLRPGLRPTRHPRPRPAERLRAVPADQLPNARPKRIILHWTAGNARASTQDLQHYHFCIEQDGTIRRGNRTIADNDSTADGRYAAHTRQCNTRSVGLALCGMAGAQERPFRAGRAPIREAQIPVLARLAAQICQRYDIPVSRETVLAHGEVQSILKIPQNGKWDPLVLPWRPELSPREVGDLLRAEVAQALASPAADPVGGDEAPGRFPLFINGREVVGGGIPEDGEDWVPLAPLLEATGWQSESPEGLSSVTLTGPAVLIRAGEATAWVDLRTEAGMDLIFLDDLVEELDLSLSIEPDGTRQLKGDPGGGFATLDGTRFQRVTVARGDTLRAIARHHLGDPELWRQIRDPDGQVFNESTARTLAAGIQVLVPVVPAARPAAPTGPMDAAAFAEIAQAVSQLTHRLNKDAAQKAVPIILAACLAEGITDPSHLAYVLATAEHETNFGRQMIEKWGNPPSANQQRYQGRFGNIHAGDGKRFRGRGYVQLTFRDNYRRFGKAIDLPLEDNPDLAAEEETAARLMAIGMGRLGYTRGFPVLATFGSGENFDFTAARRIINGDGNTKTDRYPVPFGQAIGGRAQAYATVLLQRLL</sequence>
<dbReference type="Pfam" id="PF01471">
    <property type="entry name" value="PG_binding_1"/>
    <property type="match status" value="1"/>
</dbReference>
<evidence type="ECO:0000259" key="7">
    <source>
        <dbReference type="SMART" id="SM00644"/>
    </source>
</evidence>
<dbReference type="SUPFAM" id="SSF53955">
    <property type="entry name" value="Lysozyme-like"/>
    <property type="match status" value="1"/>
</dbReference>
<evidence type="ECO:0000313" key="9">
    <source>
        <dbReference type="Proteomes" id="UP000256794"/>
    </source>
</evidence>
<dbReference type="GO" id="GO:0006032">
    <property type="term" value="P:chitin catabolic process"/>
    <property type="evidence" value="ECO:0007669"/>
    <property type="project" value="InterPro"/>
</dbReference>
<feature type="domain" description="N-acetylmuramoyl-L-alanine amidase" evidence="7">
    <location>
        <begin position="124"/>
        <end position="267"/>
    </location>
</feature>
<dbReference type="Pfam" id="PF00182">
    <property type="entry name" value="Glyco_hydro_19"/>
    <property type="match status" value="1"/>
</dbReference>
<dbReference type="Gene3D" id="3.40.80.10">
    <property type="entry name" value="Peptidoglycan recognition protein-like"/>
    <property type="match status" value="1"/>
</dbReference>
<dbReference type="EMBL" id="QUMX01000061">
    <property type="protein sequence ID" value="REG29002.1"/>
    <property type="molecule type" value="Genomic_DNA"/>
</dbReference>
<dbReference type="EC" id="3.5.1.28" evidence="3"/>
<dbReference type="InterPro" id="IPR036365">
    <property type="entry name" value="PGBD-like_sf"/>
</dbReference>
<dbReference type="PANTHER" id="PTHR30417:SF1">
    <property type="entry name" value="N-ACETYLMURAMOYL-L-ALANINE AMIDASE AMID"/>
    <property type="match status" value="1"/>
</dbReference>
<protein>
    <recommendedName>
        <fullName evidence="3">N-acetylmuramoyl-L-alanine amidase</fullName>
        <ecNumber evidence="3">3.5.1.28</ecNumber>
    </recommendedName>
</protein>
<dbReference type="InterPro" id="IPR051206">
    <property type="entry name" value="NAMLAA_amidase_2"/>
</dbReference>
<evidence type="ECO:0000256" key="5">
    <source>
        <dbReference type="ARBA" id="ARBA00023316"/>
    </source>
</evidence>
<comment type="catalytic activity">
    <reaction evidence="1">
        <text>Hydrolyzes the link between N-acetylmuramoyl residues and L-amino acid residues in certain cell-wall glycopeptides.</text>
        <dbReference type="EC" id="3.5.1.28"/>
    </reaction>
</comment>
<dbReference type="GO" id="GO:0071555">
    <property type="term" value="P:cell wall organization"/>
    <property type="evidence" value="ECO:0007669"/>
    <property type="project" value="UniProtKB-KW"/>
</dbReference>
<gene>
    <name evidence="8" type="ORF">ATH84_10619</name>
</gene>
<dbReference type="SMART" id="SM00644">
    <property type="entry name" value="Ami_2"/>
    <property type="match status" value="1"/>
</dbReference>
<dbReference type="GO" id="GO:0009254">
    <property type="term" value="P:peptidoglycan turnover"/>
    <property type="evidence" value="ECO:0007669"/>
    <property type="project" value="TreeGrafter"/>
</dbReference>
<dbReference type="AlphaFoldDB" id="A0AAQ0KJA8"/>
<comment type="caution">
    <text evidence="8">The sequence shown here is derived from an EMBL/GenBank/DDBJ whole genome shotgun (WGS) entry which is preliminary data.</text>
</comment>
<dbReference type="InterPro" id="IPR002477">
    <property type="entry name" value="Peptidoglycan-bd-like"/>
</dbReference>
<dbReference type="Gene3D" id="1.10.101.10">
    <property type="entry name" value="PGBD-like superfamily/PGBD"/>
    <property type="match status" value="1"/>
</dbReference>
<evidence type="ECO:0000256" key="3">
    <source>
        <dbReference type="ARBA" id="ARBA00011901"/>
    </source>
</evidence>
<dbReference type="Gene3D" id="1.10.530.10">
    <property type="match status" value="1"/>
</dbReference>
<accession>A0AAQ0KJA8</accession>
<dbReference type="RefSeq" id="WP_166436148.1">
    <property type="nucleotide sequence ID" value="NZ_CP035286.1"/>
</dbReference>
<dbReference type="PANTHER" id="PTHR30417">
    <property type="entry name" value="N-ACETYLMURAMOYL-L-ALANINE AMIDASE AMID"/>
    <property type="match status" value="1"/>
</dbReference>
<keyword evidence="5" id="KW-0961">Cell wall biogenesis/degradation</keyword>
<evidence type="ECO:0000256" key="4">
    <source>
        <dbReference type="ARBA" id="ARBA00022801"/>
    </source>
</evidence>
<comment type="similarity">
    <text evidence="2">Belongs to the N-acetylmuramoyl-L-alanine amidase 2 family.</text>
</comment>
<keyword evidence="9" id="KW-1185">Reference proteome</keyword>
<dbReference type="SUPFAM" id="SSF47090">
    <property type="entry name" value="PGBD-like"/>
    <property type="match status" value="1"/>
</dbReference>
<feature type="region of interest" description="Disordered" evidence="6">
    <location>
        <begin position="84"/>
        <end position="119"/>
    </location>
</feature>
<dbReference type="CDD" id="cd06583">
    <property type="entry name" value="PGRP"/>
    <property type="match status" value="1"/>
</dbReference>
<dbReference type="GO" id="GO:0008745">
    <property type="term" value="F:N-acetylmuramoyl-L-alanine amidase activity"/>
    <property type="evidence" value="ECO:0007669"/>
    <property type="project" value="UniProtKB-EC"/>
</dbReference>
<dbReference type="SUPFAM" id="SSF55846">
    <property type="entry name" value="N-acetylmuramoyl-L-alanine amidase-like"/>
    <property type="match status" value="1"/>
</dbReference>
<reference evidence="8 9" key="1">
    <citation type="submission" date="2018-08" db="EMBL/GenBank/DDBJ databases">
        <title>Genomic Encyclopedia of Archaeal and Bacterial Type Strains, Phase II (KMG-II): from individual species to whole genera.</title>
        <authorList>
            <person name="Goeker M."/>
        </authorList>
    </citation>
    <scope>NUCLEOTIDE SEQUENCE [LARGE SCALE GENOMIC DNA]</scope>
    <source>
        <strain evidence="8 9">DSM 582</strain>
    </source>
</reference>
<dbReference type="Pfam" id="PF01510">
    <property type="entry name" value="Amidase_2"/>
    <property type="match status" value="1"/>
</dbReference>
<keyword evidence="4" id="KW-0378">Hydrolase</keyword>
<feature type="compositionally biased region" description="Polar residues" evidence="6">
    <location>
        <begin position="85"/>
        <end position="94"/>
    </location>
</feature>
<dbReference type="InterPro" id="IPR000726">
    <property type="entry name" value="Glyco_hydro_19_cat"/>
</dbReference>
<organism evidence="8 9">
    <name type="scientific">Paracoccus versutus</name>
    <name type="common">Thiobacillus versutus</name>
    <dbReference type="NCBI Taxonomy" id="34007"/>
    <lineage>
        <taxon>Bacteria</taxon>
        <taxon>Pseudomonadati</taxon>
        <taxon>Pseudomonadota</taxon>
        <taxon>Alphaproteobacteria</taxon>
        <taxon>Rhodobacterales</taxon>
        <taxon>Paracoccaceae</taxon>
        <taxon>Paracoccus</taxon>
    </lineage>
</organism>
<dbReference type="GO" id="GO:0009253">
    <property type="term" value="P:peptidoglycan catabolic process"/>
    <property type="evidence" value="ECO:0007669"/>
    <property type="project" value="InterPro"/>
</dbReference>
<name>A0AAQ0KJA8_PARVE</name>
<dbReference type="InterPro" id="IPR002502">
    <property type="entry name" value="Amidase_domain"/>
</dbReference>
<evidence type="ECO:0000256" key="2">
    <source>
        <dbReference type="ARBA" id="ARBA00007553"/>
    </source>
</evidence>
<dbReference type="InterPro" id="IPR023346">
    <property type="entry name" value="Lysozyme-like_dom_sf"/>
</dbReference>
<dbReference type="GO" id="GO:0004568">
    <property type="term" value="F:chitinase activity"/>
    <property type="evidence" value="ECO:0007669"/>
    <property type="project" value="InterPro"/>
</dbReference>
<evidence type="ECO:0000313" key="8">
    <source>
        <dbReference type="EMBL" id="REG29002.1"/>
    </source>
</evidence>
<dbReference type="Proteomes" id="UP000256794">
    <property type="component" value="Unassembled WGS sequence"/>
</dbReference>
<dbReference type="InterPro" id="IPR036366">
    <property type="entry name" value="PGBDSf"/>
</dbReference>
<dbReference type="InterPro" id="IPR036505">
    <property type="entry name" value="Amidase/PGRP_sf"/>
</dbReference>
<evidence type="ECO:0000256" key="6">
    <source>
        <dbReference type="SAM" id="MobiDB-lite"/>
    </source>
</evidence>
<evidence type="ECO:0000256" key="1">
    <source>
        <dbReference type="ARBA" id="ARBA00001561"/>
    </source>
</evidence>
<proteinExistence type="inferred from homology"/>